<dbReference type="PANTHER" id="PTHR33908:SF11">
    <property type="entry name" value="MEMBRANE PROTEIN"/>
    <property type="match status" value="1"/>
</dbReference>
<evidence type="ECO:0000313" key="11">
    <source>
        <dbReference type="Proteomes" id="UP000294813"/>
    </source>
</evidence>
<evidence type="ECO:0000256" key="6">
    <source>
        <dbReference type="ARBA" id="ARBA00022989"/>
    </source>
</evidence>
<keyword evidence="7 8" id="KW-0472">Membrane</keyword>
<dbReference type="InterPro" id="IPR050297">
    <property type="entry name" value="LipidA_mod_glycosyltrf_83"/>
</dbReference>
<evidence type="ECO:0000256" key="4">
    <source>
        <dbReference type="ARBA" id="ARBA00022679"/>
    </source>
</evidence>
<proteinExistence type="predicted"/>
<keyword evidence="4 10" id="KW-0808">Transferase</keyword>
<dbReference type="AlphaFoldDB" id="A0A4R2RWW0"/>
<feature type="transmembrane region" description="Helical" evidence="8">
    <location>
        <begin position="281"/>
        <end position="304"/>
    </location>
</feature>
<feature type="transmembrane region" description="Helical" evidence="8">
    <location>
        <begin position="137"/>
        <end position="154"/>
    </location>
</feature>
<evidence type="ECO:0000256" key="1">
    <source>
        <dbReference type="ARBA" id="ARBA00004651"/>
    </source>
</evidence>
<feature type="domain" description="Glycosyltransferase RgtA/B/C/D-like" evidence="9">
    <location>
        <begin position="68"/>
        <end position="210"/>
    </location>
</feature>
<evidence type="ECO:0000313" key="10">
    <source>
        <dbReference type="EMBL" id="TCP67267.1"/>
    </source>
</evidence>
<feature type="transmembrane region" description="Helical" evidence="8">
    <location>
        <begin position="310"/>
        <end position="331"/>
    </location>
</feature>
<protein>
    <submittedName>
        <fullName evidence="10">Dolichyl-phosphate-mannose-protein mannosyltransferase</fullName>
    </submittedName>
</protein>
<dbReference type="Proteomes" id="UP000294813">
    <property type="component" value="Unassembled WGS sequence"/>
</dbReference>
<dbReference type="GO" id="GO:0005886">
    <property type="term" value="C:plasma membrane"/>
    <property type="evidence" value="ECO:0007669"/>
    <property type="project" value="UniProtKB-SubCell"/>
</dbReference>
<feature type="transmembrane region" description="Helical" evidence="8">
    <location>
        <begin position="199"/>
        <end position="218"/>
    </location>
</feature>
<keyword evidence="11" id="KW-1185">Reference proteome</keyword>
<evidence type="ECO:0000256" key="8">
    <source>
        <dbReference type="SAM" id="Phobius"/>
    </source>
</evidence>
<reference evidence="10 11" key="1">
    <citation type="submission" date="2019-03" db="EMBL/GenBank/DDBJ databases">
        <title>Genomic Encyclopedia of Type Strains, Phase IV (KMG-IV): sequencing the most valuable type-strain genomes for metagenomic binning, comparative biology and taxonomic classification.</title>
        <authorList>
            <person name="Goeker M."/>
        </authorList>
    </citation>
    <scope>NUCLEOTIDE SEQUENCE [LARGE SCALE GENOMIC DNA]</scope>
    <source>
        <strain evidence="10 11">DSM 11170</strain>
    </source>
</reference>
<gene>
    <name evidence="10" type="ORF">EDD73_105165</name>
</gene>
<evidence type="ECO:0000256" key="5">
    <source>
        <dbReference type="ARBA" id="ARBA00022692"/>
    </source>
</evidence>
<keyword evidence="3 10" id="KW-0328">Glycosyltransferase</keyword>
<keyword evidence="6 8" id="KW-1133">Transmembrane helix</keyword>
<dbReference type="PANTHER" id="PTHR33908">
    <property type="entry name" value="MANNOSYLTRANSFERASE YKCB-RELATED"/>
    <property type="match status" value="1"/>
</dbReference>
<organism evidence="10 11">
    <name type="scientific">Heliophilum fasciatum</name>
    <dbReference type="NCBI Taxonomy" id="35700"/>
    <lineage>
        <taxon>Bacteria</taxon>
        <taxon>Bacillati</taxon>
        <taxon>Bacillota</taxon>
        <taxon>Clostridia</taxon>
        <taxon>Eubacteriales</taxon>
        <taxon>Heliobacteriaceae</taxon>
        <taxon>Heliophilum</taxon>
    </lineage>
</organism>
<comment type="caution">
    <text evidence="10">The sequence shown here is derived from an EMBL/GenBank/DDBJ whole genome shotgun (WGS) entry which is preliminary data.</text>
</comment>
<keyword evidence="5 8" id="KW-0812">Transmembrane</keyword>
<name>A0A4R2RWW0_9FIRM</name>
<evidence type="ECO:0000256" key="2">
    <source>
        <dbReference type="ARBA" id="ARBA00022475"/>
    </source>
</evidence>
<comment type="subcellular location">
    <subcellularLocation>
        <location evidence="1">Cell membrane</location>
        <topology evidence="1">Multi-pass membrane protein</topology>
    </subcellularLocation>
</comment>
<dbReference type="Pfam" id="PF13231">
    <property type="entry name" value="PMT_2"/>
    <property type="match status" value="1"/>
</dbReference>
<feature type="transmembrane region" description="Helical" evidence="8">
    <location>
        <begin position="113"/>
        <end position="131"/>
    </location>
</feature>
<accession>A0A4R2RWW0</accession>
<feature type="transmembrane region" description="Helical" evidence="8">
    <location>
        <begin position="166"/>
        <end position="193"/>
    </location>
</feature>
<keyword evidence="2" id="KW-1003">Cell membrane</keyword>
<dbReference type="GO" id="GO:0016763">
    <property type="term" value="F:pentosyltransferase activity"/>
    <property type="evidence" value="ECO:0007669"/>
    <property type="project" value="TreeGrafter"/>
</dbReference>
<evidence type="ECO:0000259" key="9">
    <source>
        <dbReference type="Pfam" id="PF13231"/>
    </source>
</evidence>
<sequence>MTLVMLAGLIVRLPGIDQPLTDFHGWRQCDTAAVARFFYEREMNIVRPQLPYAGAPPNYAELELGLAPMLAAWGYRLVGEQVWVARSVVIGFSLVSLVAMFRIGRAMAGDRAGLLAAGTLALHPVYVYFSRSFQPDVPMIALALSAWAALLSWAETGRKATAGWAIVLFTLAVLVKPPALLFAVPMAVVWWQARWVKKWVAAGLILVPAAAVAAYLGAVHAVAEHPFVSGLAQGALTRLLQEGILASWWRECLRGGFFFVLTPFFLWPALVGLGRLLAGPWALAMGLWIVALLSFFLLVGEAVLYNLQYYYLPAIPLVALAVAAALDPLVLKTVPLEDDTDEQRATAEADWQMSDDLGEEDEVGLTVAERRWLATVPVKKRRWRQQAQAKDRRLLAVLLLGLTVVSWWQLETWLPAKWREGEPWRYDLWYHWEERPVQIGQAVDRTVPVDALVVMAVEESPRTLFYGRRFGWFVEPQDCTPEYLQQVIGEGAAFLIWNIEGPPPGGEAARWMDEGFWLIQLARSDGVSAGF</sequence>
<dbReference type="InterPro" id="IPR038731">
    <property type="entry name" value="RgtA/B/C-like"/>
</dbReference>
<evidence type="ECO:0000256" key="3">
    <source>
        <dbReference type="ARBA" id="ARBA00022676"/>
    </source>
</evidence>
<dbReference type="GO" id="GO:0009103">
    <property type="term" value="P:lipopolysaccharide biosynthetic process"/>
    <property type="evidence" value="ECO:0007669"/>
    <property type="project" value="UniProtKB-ARBA"/>
</dbReference>
<feature type="transmembrane region" description="Helical" evidence="8">
    <location>
        <begin position="83"/>
        <end position="101"/>
    </location>
</feature>
<dbReference type="EMBL" id="SLXT01000005">
    <property type="protein sequence ID" value="TCP67267.1"/>
    <property type="molecule type" value="Genomic_DNA"/>
</dbReference>
<feature type="transmembrane region" description="Helical" evidence="8">
    <location>
        <begin position="255"/>
        <end position="274"/>
    </location>
</feature>
<evidence type="ECO:0000256" key="7">
    <source>
        <dbReference type="ARBA" id="ARBA00023136"/>
    </source>
</evidence>